<dbReference type="HOGENOM" id="CLU_001832_7_2_1"/>
<dbReference type="CDD" id="cd18791">
    <property type="entry name" value="SF2_C_RHA"/>
    <property type="match status" value="1"/>
</dbReference>
<dbReference type="EC" id="3.6.4.13" evidence="1"/>
<feature type="compositionally biased region" description="Basic and acidic residues" evidence="8">
    <location>
        <begin position="688"/>
        <end position="699"/>
    </location>
</feature>
<comment type="catalytic activity">
    <reaction evidence="7">
        <text>ATP + H2O = ADP + phosphate + H(+)</text>
        <dbReference type="Rhea" id="RHEA:13065"/>
        <dbReference type="ChEBI" id="CHEBI:15377"/>
        <dbReference type="ChEBI" id="CHEBI:15378"/>
        <dbReference type="ChEBI" id="CHEBI:30616"/>
        <dbReference type="ChEBI" id="CHEBI:43474"/>
        <dbReference type="ChEBI" id="CHEBI:456216"/>
        <dbReference type="EC" id="3.6.4.13"/>
    </reaction>
</comment>
<gene>
    <name evidence="10" type="ORF">COCSADRAFT_138056</name>
</gene>
<evidence type="ECO:0000256" key="6">
    <source>
        <dbReference type="ARBA" id="ARBA00023187"/>
    </source>
</evidence>
<proteinExistence type="predicted"/>
<dbReference type="PANTHER" id="PTHR18934:SF83">
    <property type="entry name" value="PRE-MRNA-SPLICING FACTOR ATP-DEPENDENT RNA HELICASE DHX16"/>
    <property type="match status" value="1"/>
</dbReference>
<evidence type="ECO:0000256" key="5">
    <source>
        <dbReference type="ARBA" id="ARBA00022840"/>
    </source>
</evidence>
<dbReference type="STRING" id="665912.M2TB67"/>
<keyword evidence="11" id="KW-1185">Reference proteome</keyword>
<keyword evidence="3" id="KW-0547">Nucleotide-binding</keyword>
<evidence type="ECO:0000256" key="1">
    <source>
        <dbReference type="ARBA" id="ARBA00012552"/>
    </source>
</evidence>
<keyword evidence="4" id="KW-0378">Hydrolase</keyword>
<dbReference type="OrthoDB" id="10253254at2759"/>
<evidence type="ECO:0000256" key="3">
    <source>
        <dbReference type="ARBA" id="ARBA00022741"/>
    </source>
</evidence>
<dbReference type="EMBL" id="KB445640">
    <property type="protein sequence ID" value="EMD66461.1"/>
    <property type="molecule type" value="Genomic_DNA"/>
</dbReference>
<sequence length="707" mass="79598">MDPKRRKTGDQDVSALRLASRQKYLAEREAQQLAILRRQVADEAEEEERLGSRLSERERKEFAKNKETLRLAEARNAIDEHRDGFMIPDADFSNKAEVLNRRDEASHFKSEYQQWEEDQMNKIKSQTKKAERVQEDDYEFVFDTSNQIQFQQDISSRIDPAKQALQAQLDSAEKRAKTIDEVRKSLPVYKYREEILDAVSKPEFKLLVLSATINASKFSKYFDDAPTFYVEGRTFPINILYTSAPEANYLSAGITSALQIHLAAELPGDILMFLTGEEEIQAAVENIETTMKKLGGRAKELIVCPLYSALPPDAQAKVFEPTPPNARKLVISTDIAETSLTIDGIRHVIDSGYSKQSNYISSNGISSLIVSPISRASANQRAGRAGRTSEGYCYRLYTKHAFYNELSETTEPELLRANLDGVVLTLKALGIDNLLEFEFLDPPSSTSLIKSLENLYALGALDSTGKLTRLGRRMAELPLDIKLSKAILASEKYGCREEILSIVSVLGESASLFLRPKDKRVAADAARARFSSKEGGDFMTFLNIWDQFEDSGFDSRWATENFLQWRCLNRARDVRDQLTKLCDRVEVPSSSCGSTNHIAIRKCITSAYFINAARLARDGLSYRAISNSGMTIFIHPSSSLIENRPKWIVYFEIVESSKTYARAVLPISPEWLVEVAPHMHTESSIGKLGDDKKMPKEKSIVPATARR</sequence>
<dbReference type="Gene3D" id="3.40.50.300">
    <property type="entry name" value="P-loop containing nucleotide triphosphate hydrolases"/>
    <property type="match status" value="2"/>
</dbReference>
<dbReference type="SMART" id="SM00490">
    <property type="entry name" value="HELICc"/>
    <property type="match status" value="1"/>
</dbReference>
<dbReference type="PANTHER" id="PTHR18934">
    <property type="entry name" value="ATP-DEPENDENT RNA HELICASE"/>
    <property type="match status" value="1"/>
</dbReference>
<dbReference type="Gene3D" id="1.20.120.1080">
    <property type="match status" value="1"/>
</dbReference>
<feature type="domain" description="Helicase C-terminal" evidence="9">
    <location>
        <begin position="256"/>
        <end position="430"/>
    </location>
</feature>
<evidence type="ECO:0000313" key="10">
    <source>
        <dbReference type="EMBL" id="EMD66461.1"/>
    </source>
</evidence>
<reference evidence="11" key="2">
    <citation type="journal article" date="2013" name="PLoS Genet.">
        <title>Comparative genome structure, secondary metabolite, and effector coding capacity across Cochliobolus pathogens.</title>
        <authorList>
            <person name="Condon B.J."/>
            <person name="Leng Y."/>
            <person name="Wu D."/>
            <person name="Bushley K.E."/>
            <person name="Ohm R.A."/>
            <person name="Otillar R."/>
            <person name="Martin J."/>
            <person name="Schackwitz W."/>
            <person name="Grimwood J."/>
            <person name="MohdZainudin N."/>
            <person name="Xue C."/>
            <person name="Wang R."/>
            <person name="Manning V.A."/>
            <person name="Dhillon B."/>
            <person name="Tu Z.J."/>
            <person name="Steffenson B.J."/>
            <person name="Salamov A."/>
            <person name="Sun H."/>
            <person name="Lowry S."/>
            <person name="LaButti K."/>
            <person name="Han J."/>
            <person name="Copeland A."/>
            <person name="Lindquist E."/>
            <person name="Barry K."/>
            <person name="Schmutz J."/>
            <person name="Baker S.E."/>
            <person name="Ciuffetti L.M."/>
            <person name="Grigoriev I.V."/>
            <person name="Zhong S."/>
            <person name="Turgeon B.G."/>
        </authorList>
    </citation>
    <scope>NUCLEOTIDE SEQUENCE [LARGE SCALE GENOMIC DNA]</scope>
    <source>
        <strain evidence="11">ND90Pr / ATCC 201652</strain>
    </source>
</reference>
<dbReference type="GO" id="GO:0071013">
    <property type="term" value="C:catalytic step 2 spliceosome"/>
    <property type="evidence" value="ECO:0007669"/>
    <property type="project" value="TreeGrafter"/>
</dbReference>
<dbReference type="GO" id="GO:0003723">
    <property type="term" value="F:RNA binding"/>
    <property type="evidence" value="ECO:0007669"/>
    <property type="project" value="TreeGrafter"/>
</dbReference>
<dbReference type="InterPro" id="IPR007502">
    <property type="entry name" value="Helicase-assoc_dom"/>
</dbReference>
<dbReference type="OMA" id="WATENFL"/>
<dbReference type="Pfam" id="PF00271">
    <property type="entry name" value="Helicase_C"/>
    <property type="match status" value="1"/>
</dbReference>
<feature type="region of interest" description="Disordered" evidence="8">
    <location>
        <begin position="683"/>
        <end position="707"/>
    </location>
</feature>
<evidence type="ECO:0000256" key="8">
    <source>
        <dbReference type="SAM" id="MobiDB-lite"/>
    </source>
</evidence>
<dbReference type="GO" id="GO:0016787">
    <property type="term" value="F:hydrolase activity"/>
    <property type="evidence" value="ECO:0007669"/>
    <property type="project" value="UniProtKB-KW"/>
</dbReference>
<protein>
    <recommendedName>
        <fullName evidence="1">RNA helicase</fullName>
        <ecNumber evidence="1">3.6.4.13</ecNumber>
    </recommendedName>
</protein>
<dbReference type="RefSeq" id="XP_007697948.1">
    <property type="nucleotide sequence ID" value="XM_007699758.1"/>
</dbReference>
<dbReference type="Pfam" id="PF07717">
    <property type="entry name" value="OB_NTP_bind"/>
    <property type="match status" value="1"/>
</dbReference>
<dbReference type="GO" id="GO:0003724">
    <property type="term" value="F:RNA helicase activity"/>
    <property type="evidence" value="ECO:0007669"/>
    <property type="project" value="UniProtKB-EC"/>
</dbReference>
<accession>M2TB67</accession>
<keyword evidence="5" id="KW-0067">ATP-binding</keyword>
<dbReference type="Pfam" id="PF04408">
    <property type="entry name" value="WHD_HA2"/>
    <property type="match status" value="1"/>
</dbReference>
<dbReference type="InterPro" id="IPR001650">
    <property type="entry name" value="Helicase_C-like"/>
</dbReference>
<dbReference type="SMART" id="SM00847">
    <property type="entry name" value="HA2"/>
    <property type="match status" value="1"/>
</dbReference>
<evidence type="ECO:0000256" key="7">
    <source>
        <dbReference type="ARBA" id="ARBA00047984"/>
    </source>
</evidence>
<dbReference type="FunFam" id="3.40.50.300:FF:000007">
    <property type="entry name" value="Pre-mRNA-splicing factor ATP-dependent RNA helicase"/>
    <property type="match status" value="1"/>
</dbReference>
<reference evidence="10 11" key="1">
    <citation type="journal article" date="2012" name="PLoS Pathog.">
        <title>Diverse lifestyles and strategies of plant pathogenesis encoded in the genomes of eighteen Dothideomycetes fungi.</title>
        <authorList>
            <person name="Ohm R.A."/>
            <person name="Feau N."/>
            <person name="Henrissat B."/>
            <person name="Schoch C.L."/>
            <person name="Horwitz B.A."/>
            <person name="Barry K.W."/>
            <person name="Condon B.J."/>
            <person name="Copeland A.C."/>
            <person name="Dhillon B."/>
            <person name="Glaser F."/>
            <person name="Hesse C.N."/>
            <person name="Kosti I."/>
            <person name="LaButti K."/>
            <person name="Lindquist E.A."/>
            <person name="Lucas S."/>
            <person name="Salamov A.A."/>
            <person name="Bradshaw R.E."/>
            <person name="Ciuffetti L."/>
            <person name="Hamelin R.C."/>
            <person name="Kema G.H.J."/>
            <person name="Lawrence C."/>
            <person name="Scott J.A."/>
            <person name="Spatafora J.W."/>
            <person name="Turgeon B.G."/>
            <person name="de Wit P.J.G.M."/>
            <person name="Zhong S."/>
            <person name="Goodwin S.B."/>
            <person name="Grigoriev I.V."/>
        </authorList>
    </citation>
    <scope>NUCLEOTIDE SEQUENCE [LARGE SCALE GENOMIC DNA]</scope>
    <source>
        <strain evidence="11">ND90Pr / ATCC 201652</strain>
    </source>
</reference>
<evidence type="ECO:0000259" key="9">
    <source>
        <dbReference type="PROSITE" id="PS51194"/>
    </source>
</evidence>
<dbReference type="GO" id="GO:0006397">
    <property type="term" value="P:mRNA processing"/>
    <property type="evidence" value="ECO:0007669"/>
    <property type="project" value="UniProtKB-KW"/>
</dbReference>
<keyword evidence="2" id="KW-0507">mRNA processing</keyword>
<dbReference type="SUPFAM" id="SSF52540">
    <property type="entry name" value="P-loop containing nucleoside triphosphate hydrolases"/>
    <property type="match status" value="1"/>
</dbReference>
<dbReference type="InterPro" id="IPR027417">
    <property type="entry name" value="P-loop_NTPase"/>
</dbReference>
<dbReference type="Proteomes" id="UP000016934">
    <property type="component" value="Unassembled WGS sequence"/>
</dbReference>
<keyword evidence="6" id="KW-0508">mRNA splicing</keyword>
<dbReference type="InterPro" id="IPR048333">
    <property type="entry name" value="HA2_WH"/>
</dbReference>
<organism evidence="10 11">
    <name type="scientific">Cochliobolus sativus (strain ND90Pr / ATCC 201652)</name>
    <name type="common">Common root rot and spot blotch fungus</name>
    <name type="synonym">Bipolaris sorokiniana</name>
    <dbReference type="NCBI Taxonomy" id="665912"/>
    <lineage>
        <taxon>Eukaryota</taxon>
        <taxon>Fungi</taxon>
        <taxon>Dikarya</taxon>
        <taxon>Ascomycota</taxon>
        <taxon>Pezizomycotina</taxon>
        <taxon>Dothideomycetes</taxon>
        <taxon>Pleosporomycetidae</taxon>
        <taxon>Pleosporales</taxon>
        <taxon>Pleosporineae</taxon>
        <taxon>Pleosporaceae</taxon>
        <taxon>Bipolaris</taxon>
    </lineage>
</organism>
<dbReference type="GO" id="GO:0005524">
    <property type="term" value="F:ATP binding"/>
    <property type="evidence" value="ECO:0007669"/>
    <property type="project" value="UniProtKB-KW"/>
</dbReference>
<dbReference type="InterPro" id="IPR011709">
    <property type="entry name" value="DEAD-box_helicase_OB_fold"/>
</dbReference>
<dbReference type="AlphaFoldDB" id="M2TB67"/>
<name>M2TB67_COCSN</name>
<evidence type="ECO:0000256" key="4">
    <source>
        <dbReference type="ARBA" id="ARBA00022801"/>
    </source>
</evidence>
<dbReference type="GeneID" id="19131075"/>
<evidence type="ECO:0000313" key="11">
    <source>
        <dbReference type="Proteomes" id="UP000016934"/>
    </source>
</evidence>
<dbReference type="GO" id="GO:0008380">
    <property type="term" value="P:RNA splicing"/>
    <property type="evidence" value="ECO:0007669"/>
    <property type="project" value="UniProtKB-KW"/>
</dbReference>
<dbReference type="KEGG" id="bsc:COCSADRAFT_138056"/>
<dbReference type="PROSITE" id="PS51194">
    <property type="entry name" value="HELICASE_CTER"/>
    <property type="match status" value="1"/>
</dbReference>
<dbReference type="eggNOG" id="KOG0923">
    <property type="taxonomic scope" value="Eukaryota"/>
</dbReference>
<evidence type="ECO:0000256" key="2">
    <source>
        <dbReference type="ARBA" id="ARBA00022664"/>
    </source>
</evidence>
<dbReference type="Pfam" id="PF21010">
    <property type="entry name" value="HA2_C"/>
    <property type="match status" value="1"/>
</dbReference>